<dbReference type="Proteomes" id="UP001201262">
    <property type="component" value="Unassembled WGS sequence"/>
</dbReference>
<dbReference type="GeneID" id="70246710"/>
<evidence type="ECO:0008006" key="3">
    <source>
        <dbReference type="Google" id="ProtNLM"/>
    </source>
</evidence>
<dbReference type="RefSeq" id="XP_046071570.1">
    <property type="nucleotide sequence ID" value="XM_046216423.1"/>
</dbReference>
<evidence type="ECO:0000313" key="1">
    <source>
        <dbReference type="EMBL" id="KAH8696634.1"/>
    </source>
</evidence>
<gene>
    <name evidence="1" type="ORF">BGW36DRAFT_381359</name>
</gene>
<name>A0AAD4PXQ0_9EURO</name>
<protein>
    <recommendedName>
        <fullName evidence="3">N-acetyltransferase domain-containing protein</fullName>
    </recommendedName>
</protein>
<reference evidence="1" key="1">
    <citation type="submission" date="2021-12" db="EMBL/GenBank/DDBJ databases">
        <title>Convergent genome expansion in fungi linked to evolution of root-endophyte symbiosis.</title>
        <authorList>
            <consortium name="DOE Joint Genome Institute"/>
            <person name="Ke Y.-H."/>
            <person name="Bonito G."/>
            <person name="Liao H.-L."/>
            <person name="Looney B."/>
            <person name="Rojas-Flechas A."/>
            <person name="Nash J."/>
            <person name="Hameed K."/>
            <person name="Schadt C."/>
            <person name="Martin F."/>
            <person name="Crous P.W."/>
            <person name="Miettinen O."/>
            <person name="Magnuson J.K."/>
            <person name="Labbe J."/>
            <person name="Jacobson D."/>
            <person name="Doktycz M.J."/>
            <person name="Veneault-Fourrey C."/>
            <person name="Kuo A."/>
            <person name="Mondo S."/>
            <person name="Calhoun S."/>
            <person name="Riley R."/>
            <person name="Ohm R."/>
            <person name="LaButti K."/>
            <person name="Andreopoulos B."/>
            <person name="Pangilinan J."/>
            <person name="Nolan M."/>
            <person name="Tritt A."/>
            <person name="Clum A."/>
            <person name="Lipzen A."/>
            <person name="Daum C."/>
            <person name="Barry K."/>
            <person name="Grigoriev I.V."/>
            <person name="Vilgalys R."/>
        </authorList>
    </citation>
    <scope>NUCLEOTIDE SEQUENCE</scope>
    <source>
        <strain evidence="1">PMI_201</strain>
    </source>
</reference>
<dbReference type="SUPFAM" id="SSF55729">
    <property type="entry name" value="Acyl-CoA N-acyltransferases (Nat)"/>
    <property type="match status" value="1"/>
</dbReference>
<proteinExistence type="predicted"/>
<accession>A0AAD4PXQ0</accession>
<evidence type="ECO:0000313" key="2">
    <source>
        <dbReference type="Proteomes" id="UP001201262"/>
    </source>
</evidence>
<dbReference type="AlphaFoldDB" id="A0AAD4PXQ0"/>
<organism evidence="1 2">
    <name type="scientific">Talaromyces proteolyticus</name>
    <dbReference type="NCBI Taxonomy" id="1131652"/>
    <lineage>
        <taxon>Eukaryota</taxon>
        <taxon>Fungi</taxon>
        <taxon>Dikarya</taxon>
        <taxon>Ascomycota</taxon>
        <taxon>Pezizomycotina</taxon>
        <taxon>Eurotiomycetes</taxon>
        <taxon>Eurotiomycetidae</taxon>
        <taxon>Eurotiales</taxon>
        <taxon>Trichocomaceae</taxon>
        <taxon>Talaromyces</taxon>
        <taxon>Talaromyces sect. Bacilispori</taxon>
    </lineage>
</organism>
<keyword evidence="2" id="KW-1185">Reference proteome</keyword>
<sequence>MHKRGIRNNINLLIGNVHTTPEYRNKGFIRYMIGETIEKYEIPGYKFGAVASDNEDADAYIAEHIRPDTYEYYWTLYSGVSEMYAKFGFKSVPEMNWLIYEEPVLDKSHPPPSGLEPYQGVGTQVTFLKTDSDLSNLNQYFSDPAYASYVNSDVSPMVRSTSLHHPMVHNFYARDAVASAYYGRSYNYVGLKIAHSGIGKQTFAIFSGALDYSGILVQKLFTDLRVDNESQRQLLVQDLAYVVKFLRHVHVADYSLLDRDFISSIKLMLTTQDICTKDRETHDYVISTLEKSNWRLDTSNSFFLPMMKDWAKPGITEGVKWINNGFWCFG</sequence>
<comment type="caution">
    <text evidence="1">The sequence shown here is derived from an EMBL/GenBank/DDBJ whole genome shotgun (WGS) entry which is preliminary data.</text>
</comment>
<dbReference type="EMBL" id="JAJTJA010000007">
    <property type="protein sequence ID" value="KAH8696634.1"/>
    <property type="molecule type" value="Genomic_DNA"/>
</dbReference>
<dbReference type="InterPro" id="IPR016181">
    <property type="entry name" value="Acyl_CoA_acyltransferase"/>
</dbReference>